<sequence>MRQLKNIRSTSPWRILFFGTDEFSLKILESLNESRLSHSKHKVVDCLHIVHPNVKNPSPVLRYAALSDLSGFEWPTNNIQTNAYDVGVLASFGHLIPKKVIDAFPYGIINVHPSLLPRWRGAAPLHHTVLNGDTTTGISIMSLKPKHFDSGPILKQKNLDVPFNSSVHGLRDFLAVEGGKLIIDVLSNLPECIISEKQQPENGVTYAHKLTLNMSFIDWENQTLDSIDRQYRAIHETTELRTEFNGLTIRLLEMLSPRYSPNIALDSDSPPGKPIFDRASNVLWVRCKDHWAGFMRVVIKKKMTAKEFYNGYLSKGHFSGALFTSKPNNLFNDIYNQWIKEKKPS</sequence>
<comment type="catalytic activity">
    <reaction evidence="9">
        <text>L-methionyl-tRNA(fMet) + (6R)-10-formyltetrahydrofolate = N-formyl-L-methionyl-tRNA(fMet) + (6S)-5,6,7,8-tetrahydrofolate + H(+)</text>
        <dbReference type="Rhea" id="RHEA:24380"/>
        <dbReference type="Rhea" id="RHEA-COMP:9952"/>
        <dbReference type="Rhea" id="RHEA-COMP:9953"/>
        <dbReference type="ChEBI" id="CHEBI:15378"/>
        <dbReference type="ChEBI" id="CHEBI:57453"/>
        <dbReference type="ChEBI" id="CHEBI:78530"/>
        <dbReference type="ChEBI" id="CHEBI:78844"/>
        <dbReference type="ChEBI" id="CHEBI:195366"/>
        <dbReference type="EC" id="2.1.2.9"/>
    </reaction>
    <physiologicalReaction direction="left-to-right" evidence="9">
        <dbReference type="Rhea" id="RHEA:24381"/>
    </physiologicalReaction>
</comment>
<evidence type="ECO:0000256" key="5">
    <source>
        <dbReference type="ARBA" id="ARBA00022679"/>
    </source>
</evidence>
<dbReference type="Pfam" id="PF02911">
    <property type="entry name" value="Formyl_trans_C"/>
    <property type="match status" value="1"/>
</dbReference>
<dbReference type="GO" id="GO:0005739">
    <property type="term" value="C:mitochondrion"/>
    <property type="evidence" value="ECO:0007669"/>
    <property type="project" value="UniProtKB-SubCell"/>
</dbReference>
<dbReference type="InterPro" id="IPR005793">
    <property type="entry name" value="Formyl_trans_C"/>
</dbReference>
<evidence type="ECO:0000259" key="12">
    <source>
        <dbReference type="Pfam" id="PF02911"/>
    </source>
</evidence>
<dbReference type="STRING" id="6526.A0A2C9LBW0"/>
<reference evidence="13" key="1">
    <citation type="submission" date="2020-05" db="UniProtKB">
        <authorList>
            <consortium name="EnsemblMetazoa"/>
        </authorList>
    </citation>
    <scope>IDENTIFICATION</scope>
    <source>
        <strain evidence="13">BB02</strain>
    </source>
</reference>
<dbReference type="RefSeq" id="XP_013077139.2">
    <property type="nucleotide sequence ID" value="XM_013221685.2"/>
</dbReference>
<comment type="similarity">
    <text evidence="2">Belongs to the Fmt family.</text>
</comment>
<dbReference type="SUPFAM" id="SSF53328">
    <property type="entry name" value="Formyltransferase"/>
    <property type="match status" value="1"/>
</dbReference>
<evidence type="ECO:0000256" key="1">
    <source>
        <dbReference type="ARBA" id="ARBA00004173"/>
    </source>
</evidence>
<comment type="function">
    <text evidence="10">Methionyl-tRNA formyltransferase that formylates methionyl-tRNA in mitochondria and is crucial for translation initiation.</text>
</comment>
<keyword evidence="5" id="KW-0808">Transferase</keyword>
<dbReference type="PANTHER" id="PTHR11138">
    <property type="entry name" value="METHIONYL-TRNA FORMYLTRANSFERASE"/>
    <property type="match status" value="1"/>
</dbReference>
<feature type="domain" description="Formyl transferase N-terminal" evidence="11">
    <location>
        <begin position="77"/>
        <end position="186"/>
    </location>
</feature>
<dbReference type="InterPro" id="IPR036477">
    <property type="entry name" value="Formyl_transf_N_sf"/>
</dbReference>
<dbReference type="FunFam" id="3.40.50.12230:FF:000003">
    <property type="entry name" value="methionyl-tRNA formyltransferase, mitochondrial"/>
    <property type="match status" value="1"/>
</dbReference>
<dbReference type="PANTHER" id="PTHR11138:SF5">
    <property type="entry name" value="METHIONYL-TRNA FORMYLTRANSFERASE, MITOCHONDRIAL"/>
    <property type="match status" value="1"/>
</dbReference>
<evidence type="ECO:0000256" key="7">
    <source>
        <dbReference type="ARBA" id="ARBA00022946"/>
    </source>
</evidence>
<dbReference type="EnsemblMetazoa" id="BGLB029301-RA">
    <property type="protein sequence ID" value="BGLB029301-PA"/>
    <property type="gene ID" value="BGLB029301"/>
</dbReference>
<dbReference type="NCBIfam" id="TIGR00460">
    <property type="entry name" value="fmt"/>
    <property type="match status" value="1"/>
</dbReference>
<evidence type="ECO:0000256" key="3">
    <source>
        <dbReference type="ARBA" id="ARBA00012261"/>
    </source>
</evidence>
<accession>A0A2C9LBW0</accession>
<gene>
    <name evidence="13" type="primary">106063351</name>
</gene>
<keyword evidence="6" id="KW-0648">Protein biosynthesis</keyword>
<evidence type="ECO:0000256" key="2">
    <source>
        <dbReference type="ARBA" id="ARBA00010699"/>
    </source>
</evidence>
<evidence type="ECO:0000313" key="13">
    <source>
        <dbReference type="EnsemblMetazoa" id="BGLB029301-PB"/>
    </source>
</evidence>
<dbReference type="KEGG" id="bgt:106063351"/>
<keyword evidence="7" id="KW-0809">Transit peptide</keyword>
<dbReference type="GO" id="GO:0004479">
    <property type="term" value="F:methionyl-tRNA formyltransferase activity"/>
    <property type="evidence" value="ECO:0007669"/>
    <property type="project" value="UniProtKB-EC"/>
</dbReference>
<evidence type="ECO:0000256" key="8">
    <source>
        <dbReference type="ARBA" id="ARBA00023128"/>
    </source>
</evidence>
<dbReference type="Proteomes" id="UP000076420">
    <property type="component" value="Unassembled WGS sequence"/>
</dbReference>
<dbReference type="EC" id="2.1.2.9" evidence="3"/>
<dbReference type="EnsemblMetazoa" id="BGLB029301-RB">
    <property type="protein sequence ID" value="BGLB029301-PB"/>
    <property type="gene ID" value="BGLB029301"/>
</dbReference>
<dbReference type="CDD" id="cd08646">
    <property type="entry name" value="FMT_core_Met-tRNA-FMT_N"/>
    <property type="match status" value="1"/>
</dbReference>
<evidence type="ECO:0000259" key="11">
    <source>
        <dbReference type="Pfam" id="PF00551"/>
    </source>
</evidence>
<protein>
    <recommendedName>
        <fullName evidence="4">Methionyl-tRNA formyltransferase, mitochondrial</fullName>
        <ecNumber evidence="3">2.1.2.9</ecNumber>
    </recommendedName>
</protein>
<evidence type="ECO:0000256" key="10">
    <source>
        <dbReference type="ARBA" id="ARBA00057846"/>
    </source>
</evidence>
<dbReference type="AlphaFoldDB" id="A0A2C9LBW0"/>
<dbReference type="EnsemblMetazoa" id="BGLB029301-RC">
    <property type="protein sequence ID" value="BGLB029301-PC"/>
    <property type="gene ID" value="BGLB029301"/>
</dbReference>
<dbReference type="InterPro" id="IPR002376">
    <property type="entry name" value="Formyl_transf_N"/>
</dbReference>
<dbReference type="InterPro" id="IPR041711">
    <property type="entry name" value="Met-tRNA-FMT_N"/>
</dbReference>
<keyword evidence="8" id="KW-0496">Mitochondrion</keyword>
<dbReference type="OrthoDB" id="10268103at2759"/>
<evidence type="ECO:0000256" key="6">
    <source>
        <dbReference type="ARBA" id="ARBA00022917"/>
    </source>
</evidence>
<evidence type="ECO:0000256" key="9">
    <source>
        <dbReference type="ARBA" id="ARBA00052555"/>
    </source>
</evidence>
<dbReference type="Pfam" id="PF00551">
    <property type="entry name" value="Formyl_trans_N"/>
    <property type="match status" value="1"/>
</dbReference>
<dbReference type="VEuPathDB" id="VectorBase:BGLB029301"/>
<comment type="subcellular location">
    <subcellularLocation>
        <location evidence="1">Mitochondrion</location>
    </subcellularLocation>
</comment>
<proteinExistence type="inferred from homology"/>
<name>A0A2C9LBW0_BIOGL</name>
<evidence type="ECO:0000256" key="4">
    <source>
        <dbReference type="ARBA" id="ARBA00014185"/>
    </source>
</evidence>
<dbReference type="Gene3D" id="3.40.50.12230">
    <property type="match status" value="1"/>
</dbReference>
<feature type="domain" description="Formyl transferase C-terminal" evidence="12">
    <location>
        <begin position="209"/>
        <end position="312"/>
    </location>
</feature>
<dbReference type="InterPro" id="IPR005794">
    <property type="entry name" value="Fmt"/>
</dbReference>
<dbReference type="VEuPathDB" id="VectorBase:BGLAX_049406"/>
<dbReference type="RefSeq" id="XP_013077141.2">
    <property type="nucleotide sequence ID" value="XM_013221687.2"/>
</dbReference>
<organism evidence="13 14">
    <name type="scientific">Biomphalaria glabrata</name>
    <name type="common">Bloodfluke planorb</name>
    <name type="synonym">Freshwater snail</name>
    <dbReference type="NCBI Taxonomy" id="6526"/>
    <lineage>
        <taxon>Eukaryota</taxon>
        <taxon>Metazoa</taxon>
        <taxon>Spiralia</taxon>
        <taxon>Lophotrochozoa</taxon>
        <taxon>Mollusca</taxon>
        <taxon>Gastropoda</taxon>
        <taxon>Heterobranchia</taxon>
        <taxon>Euthyneura</taxon>
        <taxon>Panpulmonata</taxon>
        <taxon>Hygrophila</taxon>
        <taxon>Lymnaeoidea</taxon>
        <taxon>Planorbidae</taxon>
        <taxon>Biomphalaria</taxon>
    </lineage>
</organism>
<evidence type="ECO:0000313" key="14">
    <source>
        <dbReference type="Proteomes" id="UP000076420"/>
    </source>
</evidence>